<dbReference type="SUPFAM" id="SSF48403">
    <property type="entry name" value="Ankyrin repeat"/>
    <property type="match status" value="1"/>
</dbReference>
<organism evidence="2 3">
    <name type="scientific">Trichomonas vaginalis (strain ATCC PRA-98 / G3)</name>
    <dbReference type="NCBI Taxonomy" id="412133"/>
    <lineage>
        <taxon>Eukaryota</taxon>
        <taxon>Metamonada</taxon>
        <taxon>Parabasalia</taxon>
        <taxon>Trichomonadida</taxon>
        <taxon>Trichomonadidae</taxon>
        <taxon>Trichomonas</taxon>
    </lineage>
</organism>
<accession>A2FYA7</accession>
<feature type="domain" description="DUF3447" evidence="1">
    <location>
        <begin position="157"/>
        <end position="231"/>
    </location>
</feature>
<proteinExistence type="predicted"/>
<dbReference type="Pfam" id="PF11929">
    <property type="entry name" value="DUF3447"/>
    <property type="match status" value="1"/>
</dbReference>
<name>A2FYA7_TRIV3</name>
<dbReference type="RefSeq" id="XP_001303038.1">
    <property type="nucleotide sequence ID" value="XM_001303037.1"/>
</dbReference>
<reference evidence="2" key="1">
    <citation type="submission" date="2006-10" db="EMBL/GenBank/DDBJ databases">
        <authorList>
            <person name="Amadeo P."/>
            <person name="Zhao Q."/>
            <person name="Wortman J."/>
            <person name="Fraser-Liggett C."/>
            <person name="Carlton J."/>
        </authorList>
    </citation>
    <scope>NUCLEOTIDE SEQUENCE</scope>
    <source>
        <strain evidence="2">G3</strain>
    </source>
</reference>
<reference evidence="2" key="2">
    <citation type="journal article" date="2007" name="Science">
        <title>Draft genome sequence of the sexually transmitted pathogen Trichomonas vaginalis.</title>
        <authorList>
            <person name="Carlton J.M."/>
            <person name="Hirt R.P."/>
            <person name="Silva J.C."/>
            <person name="Delcher A.L."/>
            <person name="Schatz M."/>
            <person name="Zhao Q."/>
            <person name="Wortman J.R."/>
            <person name="Bidwell S.L."/>
            <person name="Alsmark U.C.M."/>
            <person name="Besteiro S."/>
            <person name="Sicheritz-Ponten T."/>
            <person name="Noel C.J."/>
            <person name="Dacks J.B."/>
            <person name="Foster P.G."/>
            <person name="Simillion C."/>
            <person name="Van de Peer Y."/>
            <person name="Miranda-Saavedra D."/>
            <person name="Barton G.J."/>
            <person name="Westrop G.D."/>
            <person name="Mueller S."/>
            <person name="Dessi D."/>
            <person name="Fiori P.L."/>
            <person name="Ren Q."/>
            <person name="Paulsen I."/>
            <person name="Zhang H."/>
            <person name="Bastida-Corcuera F.D."/>
            <person name="Simoes-Barbosa A."/>
            <person name="Brown M.T."/>
            <person name="Hayes R.D."/>
            <person name="Mukherjee M."/>
            <person name="Okumura C.Y."/>
            <person name="Schneider R."/>
            <person name="Smith A.J."/>
            <person name="Vanacova S."/>
            <person name="Villalvazo M."/>
            <person name="Haas B.J."/>
            <person name="Pertea M."/>
            <person name="Feldblyum T.V."/>
            <person name="Utterback T.R."/>
            <person name="Shu C.L."/>
            <person name="Osoegawa K."/>
            <person name="de Jong P.J."/>
            <person name="Hrdy I."/>
            <person name="Horvathova L."/>
            <person name="Zubacova Z."/>
            <person name="Dolezal P."/>
            <person name="Malik S.B."/>
            <person name="Logsdon J.M. Jr."/>
            <person name="Henze K."/>
            <person name="Gupta A."/>
            <person name="Wang C.C."/>
            <person name="Dunne R.L."/>
            <person name="Upcroft J.A."/>
            <person name="Upcroft P."/>
            <person name="White O."/>
            <person name="Salzberg S.L."/>
            <person name="Tang P."/>
            <person name="Chiu C.-H."/>
            <person name="Lee Y.-S."/>
            <person name="Embley T.M."/>
            <person name="Coombs G.H."/>
            <person name="Mottram J.C."/>
            <person name="Tachezy J."/>
            <person name="Fraser-Liggett C.M."/>
            <person name="Johnson P.J."/>
        </authorList>
    </citation>
    <scope>NUCLEOTIDE SEQUENCE [LARGE SCALE GENOMIC DNA]</scope>
    <source>
        <strain evidence="2">G3</strain>
    </source>
</reference>
<keyword evidence="3" id="KW-1185">Reference proteome</keyword>
<evidence type="ECO:0000259" key="1">
    <source>
        <dbReference type="Pfam" id="PF11929"/>
    </source>
</evidence>
<protein>
    <recommendedName>
        <fullName evidence="1">DUF3447 domain-containing protein</fullName>
    </recommendedName>
</protein>
<dbReference type="InterPro" id="IPR036770">
    <property type="entry name" value="Ankyrin_rpt-contain_sf"/>
</dbReference>
<gene>
    <name evidence="2" type="ORF">TVAG_256130</name>
</gene>
<dbReference type="EMBL" id="DS114137">
    <property type="protein sequence ID" value="EAX90108.1"/>
    <property type="molecule type" value="Genomic_DNA"/>
</dbReference>
<dbReference type="AlphaFoldDB" id="A2FYA7"/>
<dbReference type="PANTHER" id="PTHR24182:SF13">
    <property type="entry name" value="LD18443P"/>
    <property type="match status" value="1"/>
</dbReference>
<evidence type="ECO:0000313" key="3">
    <source>
        <dbReference type="Proteomes" id="UP000001542"/>
    </source>
</evidence>
<dbReference type="Proteomes" id="UP000001542">
    <property type="component" value="Unassembled WGS sequence"/>
</dbReference>
<dbReference type="KEGG" id="tva:4747786"/>
<dbReference type="VEuPathDB" id="TrichDB:TVAG_386360"/>
<dbReference type="PANTHER" id="PTHR24182">
    <property type="entry name" value="ANKYRIN REPEAT AND SOCS BOX CONTAINING 4"/>
    <property type="match status" value="1"/>
</dbReference>
<evidence type="ECO:0000313" key="2">
    <source>
        <dbReference type="EMBL" id="EAX90108.1"/>
    </source>
</evidence>
<dbReference type="VEuPathDB" id="TrichDB:TVAGG3_0567220"/>
<dbReference type="InParanoid" id="A2FYA7"/>
<sequence>MKLSQATEHYKTLKNKYKGYIDTWDSIYKLDTDEIDSTTGLYQEIKNNLIDTGYFTPKEMIRLIGDICKQSLHYRHGYIELMKRISEGYQCSDIYNISFLSQYDDIKINTPEYAIMNDNEDELLYHLKSKRLNLTEILEKCCLRGAVNCFKLLQKEFDVEITKACLDASFIGNNRYIINECLKENVPDMKTTRAAIASHNFGNLYMLLNEYNAAIKLKDCYKYKNLHAFIYLLDKYEVFNTMFLLSPSFHIPSLYEYMIQNGADINYVDEYGVTCLFLQWLKIKQILH</sequence>
<dbReference type="InterPro" id="IPR020683">
    <property type="entry name" value="DUF3447"/>
</dbReference>